<dbReference type="PANTHER" id="PTHR48475">
    <property type="entry name" value="RIBONUCLEASE H"/>
    <property type="match status" value="1"/>
</dbReference>
<dbReference type="SUPFAM" id="SSF53098">
    <property type="entry name" value="Ribonuclease H-like"/>
    <property type="match status" value="1"/>
</dbReference>
<dbReference type="EMBL" id="QJKJ01006017">
    <property type="protein sequence ID" value="RDX88210.1"/>
    <property type="molecule type" value="Genomic_DNA"/>
</dbReference>
<dbReference type="GO" id="GO:0004523">
    <property type="term" value="F:RNA-DNA hybrid ribonuclease activity"/>
    <property type="evidence" value="ECO:0007669"/>
    <property type="project" value="InterPro"/>
</dbReference>
<evidence type="ECO:0000313" key="2">
    <source>
        <dbReference type="EMBL" id="RDX88210.1"/>
    </source>
</evidence>
<evidence type="ECO:0000313" key="3">
    <source>
        <dbReference type="Proteomes" id="UP000257109"/>
    </source>
</evidence>
<name>A0A371GCD2_MUCPR</name>
<sequence>MNLAKELEAQVLTAKSDSKIVMDQVNGEYQARDPQLIKYWYRATKLAASFKKFTLLHVPQEADLLSKLESAQKGGNNWLVIHKNISKSTVEEPCIYCAKARQTWMDPLLEYFRKGTIPKDIEAAKRLKWETSK</sequence>
<dbReference type="InterPro" id="IPR002156">
    <property type="entry name" value="RNaseH_domain"/>
</dbReference>
<comment type="caution">
    <text evidence="2">The sequence shown here is derived from an EMBL/GenBank/DDBJ whole genome shotgun (WGS) entry which is preliminary data.</text>
</comment>
<dbReference type="OrthoDB" id="1751586at2759"/>
<dbReference type="InterPro" id="IPR036397">
    <property type="entry name" value="RNaseH_sf"/>
</dbReference>
<feature type="non-terminal residue" evidence="2">
    <location>
        <position position="1"/>
    </location>
</feature>
<proteinExistence type="predicted"/>
<dbReference type="Proteomes" id="UP000257109">
    <property type="component" value="Unassembled WGS sequence"/>
</dbReference>
<organism evidence="2 3">
    <name type="scientific">Mucuna pruriens</name>
    <name type="common">Velvet bean</name>
    <name type="synonym">Dolichos pruriens</name>
    <dbReference type="NCBI Taxonomy" id="157652"/>
    <lineage>
        <taxon>Eukaryota</taxon>
        <taxon>Viridiplantae</taxon>
        <taxon>Streptophyta</taxon>
        <taxon>Embryophyta</taxon>
        <taxon>Tracheophyta</taxon>
        <taxon>Spermatophyta</taxon>
        <taxon>Magnoliopsida</taxon>
        <taxon>eudicotyledons</taxon>
        <taxon>Gunneridae</taxon>
        <taxon>Pentapetalae</taxon>
        <taxon>rosids</taxon>
        <taxon>fabids</taxon>
        <taxon>Fabales</taxon>
        <taxon>Fabaceae</taxon>
        <taxon>Papilionoideae</taxon>
        <taxon>50 kb inversion clade</taxon>
        <taxon>NPAAA clade</taxon>
        <taxon>indigoferoid/millettioid clade</taxon>
        <taxon>Phaseoleae</taxon>
        <taxon>Mucuna</taxon>
    </lineage>
</organism>
<dbReference type="InterPro" id="IPR012337">
    <property type="entry name" value="RNaseH-like_sf"/>
</dbReference>
<dbReference type="PANTHER" id="PTHR48475:SF2">
    <property type="entry name" value="RIBONUCLEASE H"/>
    <property type="match status" value="1"/>
</dbReference>
<accession>A0A371GCD2</accession>
<reference evidence="2" key="1">
    <citation type="submission" date="2018-05" db="EMBL/GenBank/DDBJ databases">
        <title>Draft genome of Mucuna pruriens seed.</title>
        <authorList>
            <person name="Nnadi N.E."/>
            <person name="Vos R."/>
            <person name="Hasami M.H."/>
            <person name="Devisetty U.K."/>
            <person name="Aguiy J.C."/>
        </authorList>
    </citation>
    <scope>NUCLEOTIDE SEQUENCE [LARGE SCALE GENOMIC DNA]</scope>
    <source>
        <strain evidence="2">JCA_2017</strain>
    </source>
</reference>
<dbReference type="AlphaFoldDB" id="A0A371GCD2"/>
<keyword evidence="3" id="KW-1185">Reference proteome</keyword>
<feature type="domain" description="RNase H type-1" evidence="1">
    <location>
        <begin position="1"/>
        <end position="62"/>
    </location>
</feature>
<dbReference type="Gene3D" id="3.30.420.10">
    <property type="entry name" value="Ribonuclease H-like superfamily/Ribonuclease H"/>
    <property type="match status" value="1"/>
</dbReference>
<evidence type="ECO:0000259" key="1">
    <source>
        <dbReference type="Pfam" id="PF13456"/>
    </source>
</evidence>
<gene>
    <name evidence="2" type="ORF">CR513_30231</name>
</gene>
<dbReference type="GO" id="GO:0003676">
    <property type="term" value="F:nucleic acid binding"/>
    <property type="evidence" value="ECO:0007669"/>
    <property type="project" value="InterPro"/>
</dbReference>
<protein>
    <recommendedName>
        <fullName evidence="1">RNase H type-1 domain-containing protein</fullName>
    </recommendedName>
</protein>
<dbReference type="Pfam" id="PF13456">
    <property type="entry name" value="RVT_3"/>
    <property type="match status" value="1"/>
</dbReference>